<dbReference type="FunFam" id="3.40.47.10:FF:000042">
    <property type="entry name" value="Polyketide synthase Pks13"/>
    <property type="match status" value="1"/>
</dbReference>
<dbReference type="GO" id="GO:0004312">
    <property type="term" value="F:fatty acid synthase activity"/>
    <property type="evidence" value="ECO:0007669"/>
    <property type="project" value="TreeGrafter"/>
</dbReference>
<dbReference type="GO" id="GO:0044550">
    <property type="term" value="P:secondary metabolite biosynthetic process"/>
    <property type="evidence" value="ECO:0007669"/>
    <property type="project" value="UniProtKB-ARBA"/>
</dbReference>
<dbReference type="Pfam" id="PF21089">
    <property type="entry name" value="PKS_DH_N"/>
    <property type="match status" value="1"/>
</dbReference>
<dbReference type="InterPro" id="IPR049551">
    <property type="entry name" value="PKS_DH_C"/>
</dbReference>
<evidence type="ECO:0000256" key="5">
    <source>
        <dbReference type="ARBA" id="ARBA00023098"/>
    </source>
</evidence>
<dbReference type="Gene3D" id="3.40.366.10">
    <property type="entry name" value="Malonyl-Coenzyme A Acyl Carrier Protein, domain 2"/>
    <property type="match status" value="1"/>
</dbReference>
<feature type="region of interest" description="N-terminal hotdog fold" evidence="7">
    <location>
        <begin position="1296"/>
        <end position="1418"/>
    </location>
</feature>
<sequence length="1744" mass="188416">MNTPNSDLRDNDIAIVGMAVRVPGARDCEQFWSNIHDGVESIEVFEDEELLANGAVTPAMLEDPNFVRSNAVVRDIDLFDAEFFGLAVREAEIIDPQHRLFLELCWEALEESGHPPDRVAGAVGVFGGAGDREHAYKHRLYRSASLLRSVGMFSINLGNSHEFMPTQVSYKLNLRGPSVNVQTACSTSLVAVHLGVQSLLAGECDLALAGGVTLNIPEITGYIYHEGMVTSPDGRCRPFDARARGTVWGNGAGVVCIKRASDAIADGNTIRAIIRGTAINNDGSDKVGYTAPSITGQAAVIREALAVAECHPDSIRYVEAHGTATTLGDPIEIAGLTQAFREHTEASSYCAVGSVKSNIGHLDAAAGVVGLVKTVLALEHGAIPPSLHFRRPNPRIDFESTPFFVARELADWPADGGPRRASVSSFGIGGTNAHAVLEQAPHRAVSSSSRPAQVLVVSARTPAALEAASTRLADQLEREPDAILADVAYTLAEGRSAFELRRAVVARTPVEAARRLRVPGGSSRCEGERGVAFLLSGQGSQHQSMGADLYAREPVYRAAIDRCAAALSPGLDLHALLTSGDDALRQTRHAQPALFAVEYALSELWASWGVRPEILLGHSVGEWVAATIAGVFTLEDAIALVAARGAAMQEMAPGAMVAVTVEPERFAEWCGPDVALAAINGPRMCVASGAIEVIDALVDSLARRSIEHTRLHTSHAFHSPMMAPMLARFEARVAAVSMSPPRVPVVSNVTGRRLSDEDAVDPAYWARQIISPVQFSRGLDTVLEDPERALLEVGPGIALKTLVDRHHELARPALASMRHPRVERGDQEVLLATLGQLWAQGAVVDWQRYFGDERRHLVKLPTYPFQRRRYWIEDTPATPEAPVEVGPRVDLGRWFYAPSWRLTTWTPAPASTREVVLIGGDDELAEILAAAGHPVTRCESVAEVELAGPCTLVHAHGLGDPATDKIEIERGYTSLVDLARLVGQSGLTDLDLVVLARGVVDVSGEDRLLPARAALLGAVRVIPTEYPQLDGCRLVDLGASTPLARVLPELANSGESVVALRGQRRWVEDVQSITLDDELALPPGAPVLVTGGLGGIGLALARELSSRGARLVLTTRRPFPPSAEWSAWLEAHVDSDRTSTMIRTLRELGEVEVFRSDVTDRERMANVIREAERRFGPLYGVIHAAGVPGGGVLQRTTPEQSWSVIAPKLLGARILDELTAETELGFMVLCSSLTARLGGFGQADYCAANACLDAFAADRATRRPGRTLAIDWGAWLEVGMAAMAGREAPISIPLAHTKDDPVFSAKGSTKDRVVLVARLQASDWVLDEHRVMGKATMPGTGVVDLVQKAARQVYDRTTIELRNLQFRQPLDVPEAGALEVRLVFELDGARTRVRVLSLREDGEVEHAVMELVPLDEPSVRRVDLHVLEERCPELAPPATSGDGDYGLIQFGPRWHNRVWMRRAEGECLARFELPEPFLADLEQSAAHPALLDGATSVFAVDVPNLLPFAYRSIRIHDALPAVIHSHVRALPKRGQADETLRFDIDITDASGRVLIEIEEYTLVKINRLASARDDADEGLGGMTSAQGVETFRRALSGAWSQVLVSTWNLPELIASGGLGMAAVHEAPELSVAAVVHERPVLTAEFVEPRTETERRVARVWSEVLGVQPIGVDDNFFELGGSSLVAAQVVLRSNEEFGVDISSVTLFAGPTVAAFAQALDAESAPAQLDENRERGARRRQRRRRS</sequence>
<feature type="domain" description="Ketosynthase family 3 (KS3)" evidence="10">
    <location>
        <begin position="10"/>
        <end position="439"/>
    </location>
</feature>
<dbReference type="InterPro" id="IPR020841">
    <property type="entry name" value="PKS_Beta-ketoAc_synthase_dom"/>
</dbReference>
<dbReference type="GO" id="GO:0031177">
    <property type="term" value="F:phosphopantetheine binding"/>
    <property type="evidence" value="ECO:0007669"/>
    <property type="project" value="InterPro"/>
</dbReference>
<dbReference type="PANTHER" id="PTHR43775">
    <property type="entry name" value="FATTY ACID SYNTHASE"/>
    <property type="match status" value="1"/>
</dbReference>
<accession>A0A2S9XG30</accession>
<dbReference type="InterPro" id="IPR014043">
    <property type="entry name" value="Acyl_transferase_dom"/>
</dbReference>
<dbReference type="PROSITE" id="PS52019">
    <property type="entry name" value="PKS_MFAS_DH"/>
    <property type="match status" value="1"/>
</dbReference>
<dbReference type="InterPro" id="IPR018201">
    <property type="entry name" value="Ketoacyl_synth_AS"/>
</dbReference>
<dbReference type="SMART" id="SM00825">
    <property type="entry name" value="PKS_KS"/>
    <property type="match status" value="1"/>
</dbReference>
<evidence type="ECO:0000259" key="10">
    <source>
        <dbReference type="PROSITE" id="PS52004"/>
    </source>
</evidence>
<dbReference type="GO" id="GO:0004315">
    <property type="term" value="F:3-oxoacyl-[acyl-carrier-protein] synthase activity"/>
    <property type="evidence" value="ECO:0007669"/>
    <property type="project" value="UniProtKB-EC"/>
</dbReference>
<dbReference type="InterPro" id="IPR042104">
    <property type="entry name" value="PKS_dehydratase_sf"/>
</dbReference>
<dbReference type="SUPFAM" id="SSF52151">
    <property type="entry name" value="FabD/lysophospholipase-like"/>
    <property type="match status" value="1"/>
</dbReference>
<keyword evidence="1" id="KW-0596">Phosphopantetheine</keyword>
<dbReference type="FunFam" id="1.10.1200.10:FF:000016">
    <property type="entry name" value="Non-ribosomal peptide synthase"/>
    <property type="match status" value="1"/>
</dbReference>
<dbReference type="InterPro" id="IPR016035">
    <property type="entry name" value="Acyl_Trfase/lysoPLipase"/>
</dbReference>
<dbReference type="InterPro" id="IPR049900">
    <property type="entry name" value="PKS_mFAS_DH"/>
</dbReference>
<keyword evidence="5" id="KW-0443">Lipid metabolism</keyword>
<dbReference type="Gene3D" id="3.30.70.3290">
    <property type="match status" value="1"/>
</dbReference>
<dbReference type="SMART" id="SM00823">
    <property type="entry name" value="PKS_PP"/>
    <property type="match status" value="1"/>
</dbReference>
<dbReference type="SUPFAM" id="SSF47336">
    <property type="entry name" value="ACP-like"/>
    <property type="match status" value="1"/>
</dbReference>
<dbReference type="SUPFAM" id="SSF55048">
    <property type="entry name" value="Probable ACP-binding domain of malonyl-CoA ACP transacylase"/>
    <property type="match status" value="1"/>
</dbReference>
<dbReference type="InterPro" id="IPR014031">
    <property type="entry name" value="Ketoacyl_synth_C"/>
</dbReference>
<dbReference type="InterPro" id="IPR050091">
    <property type="entry name" value="PKS_NRPS_Biosynth_Enz"/>
</dbReference>
<dbReference type="InterPro" id="IPR014030">
    <property type="entry name" value="Ketoacyl_synth_N"/>
</dbReference>
<evidence type="ECO:0000313" key="13">
    <source>
        <dbReference type="Proteomes" id="UP000237968"/>
    </source>
</evidence>
<name>A0A2S9XG30_9BACT</name>
<keyword evidence="13" id="KW-1185">Reference proteome</keyword>
<dbReference type="SUPFAM" id="SSF51735">
    <property type="entry name" value="NAD(P)-binding Rossmann-fold domains"/>
    <property type="match status" value="2"/>
</dbReference>
<evidence type="ECO:0000259" key="11">
    <source>
        <dbReference type="PROSITE" id="PS52019"/>
    </source>
</evidence>
<protein>
    <submittedName>
        <fullName evidence="12">Phthiocerol/phenolphthiocerol synthesis polyketide synthase type I PpsE</fullName>
        <ecNumber evidence="12">2.3.1.41</ecNumber>
    </submittedName>
</protein>
<dbReference type="PANTHER" id="PTHR43775:SF51">
    <property type="entry name" value="INACTIVE PHENOLPHTHIOCEROL SYNTHESIS POLYKETIDE SYNTHASE TYPE I PKS1-RELATED"/>
    <property type="match status" value="1"/>
</dbReference>
<dbReference type="InterPro" id="IPR016036">
    <property type="entry name" value="Malonyl_transacylase_ACP-bd"/>
</dbReference>
<keyword evidence="4" id="KW-0276">Fatty acid metabolism</keyword>
<dbReference type="OrthoDB" id="9757540at2"/>
<dbReference type="InterPro" id="IPR001227">
    <property type="entry name" value="Ac_transferase_dom_sf"/>
</dbReference>
<dbReference type="Pfam" id="PF08659">
    <property type="entry name" value="KR"/>
    <property type="match status" value="1"/>
</dbReference>
<feature type="domain" description="PKS/mFAS DH" evidence="11">
    <location>
        <begin position="1296"/>
        <end position="1571"/>
    </location>
</feature>
<dbReference type="Pfam" id="PF00109">
    <property type="entry name" value="ketoacyl-synt"/>
    <property type="match status" value="1"/>
</dbReference>
<feature type="region of interest" description="Disordered" evidence="8">
    <location>
        <begin position="1723"/>
        <end position="1744"/>
    </location>
</feature>
<evidence type="ECO:0000313" key="12">
    <source>
        <dbReference type="EMBL" id="PRP91641.1"/>
    </source>
</evidence>
<feature type="compositionally biased region" description="Basic residues" evidence="8">
    <location>
        <begin position="1734"/>
        <end position="1744"/>
    </location>
</feature>
<dbReference type="InterPro" id="IPR009081">
    <property type="entry name" value="PP-bd_ACP"/>
</dbReference>
<dbReference type="InterPro" id="IPR020807">
    <property type="entry name" value="PKS_DH"/>
</dbReference>
<dbReference type="RefSeq" id="WP_106394613.1">
    <property type="nucleotide sequence ID" value="NZ_PVNK01000234.1"/>
</dbReference>
<feature type="active site" description="Proton acceptor; for dehydratase activity" evidence="7">
    <location>
        <position position="1329"/>
    </location>
</feature>
<feature type="active site" description="Proton donor; for dehydratase activity" evidence="7">
    <location>
        <position position="1492"/>
    </location>
</feature>
<dbReference type="Pfam" id="PF14765">
    <property type="entry name" value="PS-DH"/>
    <property type="match status" value="1"/>
</dbReference>
<evidence type="ECO:0000256" key="8">
    <source>
        <dbReference type="SAM" id="MobiDB-lite"/>
    </source>
</evidence>
<dbReference type="Pfam" id="PF00698">
    <property type="entry name" value="Acyl_transf_1"/>
    <property type="match status" value="1"/>
</dbReference>
<dbReference type="PROSITE" id="PS00606">
    <property type="entry name" value="KS3_1"/>
    <property type="match status" value="1"/>
</dbReference>
<dbReference type="InterPro" id="IPR016039">
    <property type="entry name" value="Thiolase-like"/>
</dbReference>
<dbReference type="PROSITE" id="PS52004">
    <property type="entry name" value="KS3_2"/>
    <property type="match status" value="1"/>
</dbReference>
<evidence type="ECO:0000256" key="4">
    <source>
        <dbReference type="ARBA" id="ARBA00022832"/>
    </source>
</evidence>
<evidence type="ECO:0000256" key="1">
    <source>
        <dbReference type="ARBA" id="ARBA00022450"/>
    </source>
</evidence>
<dbReference type="InterPro" id="IPR020806">
    <property type="entry name" value="PKS_PP-bd"/>
</dbReference>
<dbReference type="CDD" id="cd00833">
    <property type="entry name" value="PKS"/>
    <property type="match status" value="1"/>
</dbReference>
<dbReference type="PROSITE" id="PS50075">
    <property type="entry name" value="CARRIER"/>
    <property type="match status" value="1"/>
</dbReference>
<dbReference type="Gene3D" id="3.10.129.110">
    <property type="entry name" value="Polyketide synthase dehydratase"/>
    <property type="match status" value="1"/>
</dbReference>
<dbReference type="EMBL" id="PVNK01000234">
    <property type="protein sequence ID" value="PRP91641.1"/>
    <property type="molecule type" value="Genomic_DNA"/>
</dbReference>
<dbReference type="Pfam" id="PF02801">
    <property type="entry name" value="Ketoacyl-synt_C"/>
    <property type="match status" value="1"/>
</dbReference>
<dbReference type="CDD" id="cd08953">
    <property type="entry name" value="KR_2_SDR_x"/>
    <property type="match status" value="1"/>
</dbReference>
<evidence type="ECO:0000259" key="9">
    <source>
        <dbReference type="PROSITE" id="PS50075"/>
    </source>
</evidence>
<feature type="region of interest" description="C-terminal hotdog fold" evidence="7">
    <location>
        <begin position="1432"/>
        <end position="1571"/>
    </location>
</feature>
<evidence type="ECO:0000256" key="6">
    <source>
        <dbReference type="ARBA" id="ARBA00023268"/>
    </source>
</evidence>
<organism evidence="12 13">
    <name type="scientific">Enhygromyxa salina</name>
    <dbReference type="NCBI Taxonomy" id="215803"/>
    <lineage>
        <taxon>Bacteria</taxon>
        <taxon>Pseudomonadati</taxon>
        <taxon>Myxococcota</taxon>
        <taxon>Polyangia</taxon>
        <taxon>Nannocystales</taxon>
        <taxon>Nannocystaceae</taxon>
        <taxon>Enhygromyxa</taxon>
    </lineage>
</organism>
<reference evidence="12 13" key="1">
    <citation type="submission" date="2018-03" db="EMBL/GenBank/DDBJ databases">
        <title>Draft Genome Sequences of the Obligatory Marine Myxobacteria Enhygromyxa salina SWB005.</title>
        <authorList>
            <person name="Poehlein A."/>
            <person name="Moghaddam J.A."/>
            <person name="Harms H."/>
            <person name="Alanjari M."/>
            <person name="Koenig G.M."/>
            <person name="Daniel R."/>
            <person name="Schaeberle T.F."/>
        </authorList>
    </citation>
    <scope>NUCLEOTIDE SEQUENCE [LARGE SCALE GENOMIC DNA]</scope>
    <source>
        <strain evidence="12 13">SWB005</strain>
    </source>
</reference>
<evidence type="ECO:0000256" key="3">
    <source>
        <dbReference type="ARBA" id="ARBA00022679"/>
    </source>
</evidence>
<dbReference type="Pfam" id="PF00550">
    <property type="entry name" value="PP-binding"/>
    <property type="match status" value="1"/>
</dbReference>
<dbReference type="InterPro" id="IPR013968">
    <property type="entry name" value="PKS_KR"/>
</dbReference>
<dbReference type="Gene3D" id="3.40.47.10">
    <property type="match status" value="1"/>
</dbReference>
<dbReference type="EC" id="2.3.1.41" evidence="12"/>
<gene>
    <name evidence="12" type="primary">ppsE</name>
    <name evidence="12" type="ORF">ENSA5_54010</name>
</gene>
<dbReference type="SUPFAM" id="SSF53901">
    <property type="entry name" value="Thiolase-like"/>
    <property type="match status" value="1"/>
</dbReference>
<dbReference type="SMART" id="SM00826">
    <property type="entry name" value="PKS_DH"/>
    <property type="match status" value="1"/>
</dbReference>
<evidence type="ECO:0000256" key="2">
    <source>
        <dbReference type="ARBA" id="ARBA00022553"/>
    </source>
</evidence>
<dbReference type="InterPro" id="IPR049552">
    <property type="entry name" value="PKS_DH_N"/>
</dbReference>
<dbReference type="InterPro" id="IPR036736">
    <property type="entry name" value="ACP-like_sf"/>
</dbReference>
<feature type="domain" description="Carrier" evidence="9">
    <location>
        <begin position="1647"/>
        <end position="1722"/>
    </location>
</feature>
<dbReference type="SMART" id="SM00827">
    <property type="entry name" value="PKS_AT"/>
    <property type="match status" value="1"/>
</dbReference>
<keyword evidence="6" id="KW-0511">Multifunctional enzyme</keyword>
<dbReference type="InterPro" id="IPR036291">
    <property type="entry name" value="NAD(P)-bd_dom_sf"/>
</dbReference>
<dbReference type="GO" id="GO:0006633">
    <property type="term" value="P:fatty acid biosynthetic process"/>
    <property type="evidence" value="ECO:0007669"/>
    <property type="project" value="InterPro"/>
</dbReference>
<comment type="caution">
    <text evidence="12">The sequence shown here is derived from an EMBL/GenBank/DDBJ whole genome shotgun (WGS) entry which is preliminary data.</text>
</comment>
<dbReference type="SMART" id="SM00822">
    <property type="entry name" value="PKS_KR"/>
    <property type="match status" value="1"/>
</dbReference>
<evidence type="ECO:0000256" key="7">
    <source>
        <dbReference type="PROSITE-ProRule" id="PRU01363"/>
    </source>
</evidence>
<dbReference type="Gene3D" id="3.40.50.720">
    <property type="entry name" value="NAD(P)-binding Rossmann-like Domain"/>
    <property type="match status" value="1"/>
</dbReference>
<proteinExistence type="predicted"/>
<keyword evidence="2" id="KW-0597">Phosphoprotein</keyword>
<dbReference type="Proteomes" id="UP000237968">
    <property type="component" value="Unassembled WGS sequence"/>
</dbReference>
<keyword evidence="12" id="KW-0012">Acyltransferase</keyword>
<keyword evidence="3 12" id="KW-0808">Transferase</keyword>
<dbReference type="InterPro" id="IPR057326">
    <property type="entry name" value="KR_dom"/>
</dbReference>
<dbReference type="Gene3D" id="1.10.1200.10">
    <property type="entry name" value="ACP-like"/>
    <property type="match status" value="1"/>
</dbReference>
<dbReference type="Pfam" id="PF22621">
    <property type="entry name" value="CurL-like_PKS_C"/>
    <property type="match status" value="1"/>
</dbReference>